<dbReference type="EMBL" id="BLIV01000002">
    <property type="protein sequence ID" value="GFE49396.1"/>
    <property type="molecule type" value="Genomic_DNA"/>
</dbReference>
<dbReference type="Gene3D" id="3.10.129.10">
    <property type="entry name" value="Hotdog Thioesterase"/>
    <property type="match status" value="1"/>
</dbReference>
<dbReference type="InterPro" id="IPR029069">
    <property type="entry name" value="HotDog_dom_sf"/>
</dbReference>
<evidence type="ECO:0000313" key="1">
    <source>
        <dbReference type="EMBL" id="GFE49396.1"/>
    </source>
</evidence>
<proteinExistence type="predicted"/>
<organism evidence="1 2">
    <name type="scientific">Roseobacter cerasinus</name>
    <dbReference type="NCBI Taxonomy" id="2602289"/>
    <lineage>
        <taxon>Bacteria</taxon>
        <taxon>Pseudomonadati</taxon>
        <taxon>Pseudomonadota</taxon>
        <taxon>Alphaproteobacteria</taxon>
        <taxon>Rhodobacterales</taxon>
        <taxon>Roseobacteraceae</taxon>
        <taxon>Roseobacter</taxon>
    </lineage>
</organism>
<gene>
    <name evidence="1" type="ORF">So717_11490</name>
</gene>
<protein>
    <submittedName>
        <fullName evidence="1">4-hydroxybenzoyl-CoA thioesterase</fullName>
    </submittedName>
</protein>
<dbReference type="AlphaFoldDB" id="A0A640VT46"/>
<dbReference type="SUPFAM" id="SSF54637">
    <property type="entry name" value="Thioesterase/thiol ester dehydrase-isomerase"/>
    <property type="match status" value="1"/>
</dbReference>
<keyword evidence="2" id="KW-1185">Reference proteome</keyword>
<evidence type="ECO:0000313" key="2">
    <source>
        <dbReference type="Proteomes" id="UP000436522"/>
    </source>
</evidence>
<sequence length="151" mass="16791">MQTGHGGRMSEIFQHQIKVLFQHCDPAGIVFYPRYFEMVNQTVEEWHDAGLGHSFAQMHMESGYGVPTVSIGAEFTAPSKMGDVLTWSLSVLRLGRTSAHLRITARCGGDLRMTATPVLVYVHMESGRPVPWSDPLRAEMKRYLSGDALPG</sequence>
<name>A0A640VT46_9RHOB</name>
<accession>A0A640VT46</accession>
<comment type="caution">
    <text evidence="1">The sequence shown here is derived from an EMBL/GenBank/DDBJ whole genome shotgun (WGS) entry which is preliminary data.</text>
</comment>
<dbReference type="CDD" id="cd00586">
    <property type="entry name" value="4HBT"/>
    <property type="match status" value="1"/>
</dbReference>
<dbReference type="Proteomes" id="UP000436522">
    <property type="component" value="Unassembled WGS sequence"/>
</dbReference>
<reference evidence="1 2" key="1">
    <citation type="submission" date="2019-12" db="EMBL/GenBank/DDBJ databases">
        <title>Roseobacter cerasinus sp. nov., isolated from seawater around aquaculture.</title>
        <authorList>
            <person name="Muramatsu S."/>
            <person name="Takabe Y."/>
            <person name="Mori K."/>
            <person name="Takaichi S."/>
            <person name="Hanada S."/>
        </authorList>
    </citation>
    <scope>NUCLEOTIDE SEQUENCE [LARGE SCALE GENOMIC DNA]</scope>
    <source>
        <strain evidence="1 2">AI77</strain>
    </source>
</reference>
<dbReference type="Pfam" id="PF13279">
    <property type="entry name" value="4HBT_2"/>
    <property type="match status" value="1"/>
</dbReference>